<feature type="transmembrane region" description="Helical" evidence="1">
    <location>
        <begin position="109"/>
        <end position="131"/>
    </location>
</feature>
<feature type="transmembrane region" description="Helical" evidence="1">
    <location>
        <begin position="82"/>
        <end position="103"/>
    </location>
</feature>
<feature type="transmembrane region" description="Helical" evidence="1">
    <location>
        <begin position="165"/>
        <end position="185"/>
    </location>
</feature>
<feature type="transmembrane region" description="Helical" evidence="1">
    <location>
        <begin position="138"/>
        <end position="159"/>
    </location>
</feature>
<feature type="transmembrane region" description="Helical" evidence="1">
    <location>
        <begin position="228"/>
        <end position="248"/>
    </location>
</feature>
<dbReference type="Proteomes" id="UP000193200">
    <property type="component" value="Unassembled WGS sequence"/>
</dbReference>
<evidence type="ECO:0000313" key="4">
    <source>
        <dbReference type="Proteomes" id="UP000193200"/>
    </source>
</evidence>
<feature type="transmembrane region" description="Helical" evidence="1">
    <location>
        <begin position="255"/>
        <end position="275"/>
    </location>
</feature>
<dbReference type="SUPFAM" id="SSF103481">
    <property type="entry name" value="Multidrug resistance efflux transporter EmrE"/>
    <property type="match status" value="2"/>
</dbReference>
<reference evidence="3 4" key="1">
    <citation type="submission" date="2017-03" db="EMBL/GenBank/DDBJ databases">
        <authorList>
            <person name="Afonso C.L."/>
            <person name="Miller P.J."/>
            <person name="Scott M.A."/>
            <person name="Spackman E."/>
            <person name="Goraichik I."/>
            <person name="Dimitrov K.M."/>
            <person name="Suarez D.L."/>
            <person name="Swayne D.E."/>
        </authorList>
    </citation>
    <scope>NUCLEOTIDE SEQUENCE [LARGE SCALE GENOMIC DNA]</scope>
    <source>
        <strain evidence="3 4">CECT 7691</strain>
    </source>
</reference>
<name>A0A1Y5S940_9PROT</name>
<dbReference type="InterPro" id="IPR000620">
    <property type="entry name" value="EamA_dom"/>
</dbReference>
<evidence type="ECO:0000313" key="3">
    <source>
        <dbReference type="EMBL" id="SLN35265.1"/>
    </source>
</evidence>
<protein>
    <submittedName>
        <fullName evidence="3">EamA-like transporter family protein</fullName>
    </submittedName>
</protein>
<dbReference type="Pfam" id="PF00892">
    <property type="entry name" value="EamA"/>
    <property type="match status" value="2"/>
</dbReference>
<dbReference type="PANTHER" id="PTHR22911">
    <property type="entry name" value="ACYL-MALONYL CONDENSING ENZYME-RELATED"/>
    <property type="match status" value="1"/>
</dbReference>
<gene>
    <name evidence="3" type="ORF">OCH7691_01397</name>
</gene>
<keyword evidence="1" id="KW-0812">Transmembrane</keyword>
<organism evidence="3 4">
    <name type="scientific">Oceanibacterium hippocampi</name>
    <dbReference type="NCBI Taxonomy" id="745714"/>
    <lineage>
        <taxon>Bacteria</taxon>
        <taxon>Pseudomonadati</taxon>
        <taxon>Pseudomonadota</taxon>
        <taxon>Alphaproteobacteria</taxon>
        <taxon>Sneathiellales</taxon>
        <taxon>Sneathiellaceae</taxon>
        <taxon>Oceanibacterium</taxon>
    </lineage>
</organism>
<sequence length="304" mass="31863">MASLQNEPLDDGRTTAADARLATLAVILGAIAVGFSPILVRYSPLEPTATAVHRALLAVPLLALGFLFRGRVEKRRPAGRKAWALLIFAGLLFAGDLATWHWSIRLTTVANATLFANMAPVVVAIGAWLLFRERPGPGYYLGLALAVGGTLLLLGDGFGLGGERLLGDLLGLLTALWFGAYLLAVKALRGVFSATTLMFWSSFVTGLALIPVALLSGEALLPAGTDGWITLITLAWLAQAIGQGLIAWGFGHLPVGLSSLIILIEPLTAAILGALLLGEFLGPYESVGAALVLAGILVARRERV</sequence>
<evidence type="ECO:0000256" key="1">
    <source>
        <dbReference type="SAM" id="Phobius"/>
    </source>
</evidence>
<feature type="transmembrane region" description="Helical" evidence="1">
    <location>
        <begin position="197"/>
        <end position="216"/>
    </location>
</feature>
<feature type="domain" description="EamA" evidence="2">
    <location>
        <begin position="166"/>
        <end position="299"/>
    </location>
</feature>
<feature type="transmembrane region" description="Helical" evidence="1">
    <location>
        <begin position="21"/>
        <end position="39"/>
    </location>
</feature>
<keyword evidence="1" id="KW-0472">Membrane</keyword>
<keyword evidence="4" id="KW-1185">Reference proteome</keyword>
<dbReference type="AlphaFoldDB" id="A0A1Y5S940"/>
<proteinExistence type="predicted"/>
<keyword evidence="1" id="KW-1133">Transmembrane helix</keyword>
<dbReference type="InterPro" id="IPR037185">
    <property type="entry name" value="EmrE-like"/>
</dbReference>
<dbReference type="RefSeq" id="WP_176244949.1">
    <property type="nucleotide sequence ID" value="NZ_FWFR01000001.1"/>
</dbReference>
<feature type="domain" description="EamA" evidence="2">
    <location>
        <begin position="22"/>
        <end position="154"/>
    </location>
</feature>
<dbReference type="GO" id="GO:0016020">
    <property type="term" value="C:membrane"/>
    <property type="evidence" value="ECO:0007669"/>
    <property type="project" value="InterPro"/>
</dbReference>
<dbReference type="EMBL" id="FWFR01000001">
    <property type="protein sequence ID" value="SLN35265.1"/>
    <property type="molecule type" value="Genomic_DNA"/>
</dbReference>
<feature type="transmembrane region" description="Helical" evidence="1">
    <location>
        <begin position="51"/>
        <end position="70"/>
    </location>
</feature>
<evidence type="ECO:0000259" key="2">
    <source>
        <dbReference type="Pfam" id="PF00892"/>
    </source>
</evidence>
<dbReference type="InParanoid" id="A0A1Y5S940"/>
<accession>A0A1Y5S940</accession>
<feature type="transmembrane region" description="Helical" evidence="1">
    <location>
        <begin position="281"/>
        <end position="299"/>
    </location>
</feature>